<dbReference type="SMART" id="SM00594">
    <property type="entry name" value="UAS"/>
    <property type="match status" value="1"/>
</dbReference>
<proteinExistence type="predicted"/>
<evidence type="ECO:0000259" key="1">
    <source>
        <dbReference type="SMART" id="SM00594"/>
    </source>
</evidence>
<dbReference type="InterPro" id="IPR036249">
    <property type="entry name" value="Thioredoxin-like_sf"/>
</dbReference>
<sequence>MVDVADKLAYFQAITGLEDPDLCSEILAAHGWDLELAISSFTVTNSDRSESSATVAADVAEVGRSEQSSEELRLLQRSETMGGVVAPPGLAWKLITLPISVISGSLGLISGAIGLGMWAAGGVLSYSLSMIGLGSGSGRNGDSSSPLVSVSAAGAEAMDFVASFEKDYGATRPNFVTEGFMDGLQLSRNAFKLLFVYLHSPDHPDTPLFCERTLCSEPLAAFINENFVSWGGNIRASEGFKMSNSLKASRFPFCAVVMAATNQRIALLQQLHSLQTIKGLVVVVESFPAKVVGEEEFKYHLKRVGRGKNALGRSESIVTSVLPSVVYKALLGSVYADLSRIKKRIGCMIGTRLGVGRLQAHNWLLRQDGRGQLHDSYLLLGARTREMEIGLDYAKVFDYINICAITWIAASDLIPKDDLLLFRKWTISCWCHQQVGSKE</sequence>
<feature type="domain" description="UAS" evidence="1">
    <location>
        <begin position="159"/>
        <end position="285"/>
    </location>
</feature>
<dbReference type="InterPro" id="IPR006577">
    <property type="entry name" value="UAS"/>
</dbReference>
<reference evidence="2 3" key="1">
    <citation type="journal article" date="2018" name="PLoS Genet.">
        <title>Population sequencing reveals clonal diversity and ancestral inbreeding in the grapevine cultivar Chardonnay.</title>
        <authorList>
            <person name="Roach M.J."/>
            <person name="Johnson D.L."/>
            <person name="Bohlmann J."/>
            <person name="van Vuuren H.J."/>
            <person name="Jones S.J."/>
            <person name="Pretorius I.S."/>
            <person name="Schmidt S.A."/>
            <person name="Borneman A.R."/>
        </authorList>
    </citation>
    <scope>NUCLEOTIDE SEQUENCE [LARGE SCALE GENOMIC DNA]</scope>
    <source>
        <strain evidence="3">cv. Chardonnay</strain>
        <tissue evidence="2">Leaf</tissue>
    </source>
</reference>
<dbReference type="CDD" id="cd14353">
    <property type="entry name" value="UBA_FAF"/>
    <property type="match status" value="1"/>
</dbReference>
<dbReference type="Gene3D" id="3.40.30.10">
    <property type="entry name" value="Glutaredoxin"/>
    <property type="match status" value="1"/>
</dbReference>
<accession>A0A438I4Q9</accession>
<dbReference type="Proteomes" id="UP000288805">
    <property type="component" value="Unassembled WGS sequence"/>
</dbReference>
<evidence type="ECO:0000313" key="3">
    <source>
        <dbReference type="Proteomes" id="UP000288805"/>
    </source>
</evidence>
<dbReference type="SUPFAM" id="SSF52833">
    <property type="entry name" value="Thioredoxin-like"/>
    <property type="match status" value="1"/>
</dbReference>
<dbReference type="InterPro" id="IPR050730">
    <property type="entry name" value="UBX_domain-protein"/>
</dbReference>
<dbReference type="Pfam" id="PF21021">
    <property type="entry name" value="FAF1"/>
    <property type="match status" value="1"/>
</dbReference>
<dbReference type="PANTHER" id="PTHR23322">
    <property type="entry name" value="FAS-ASSOCIATED PROTEIN"/>
    <property type="match status" value="1"/>
</dbReference>
<dbReference type="PANTHER" id="PTHR23322:SF1">
    <property type="entry name" value="FAS-ASSOCIATED FACTOR 2"/>
    <property type="match status" value="1"/>
</dbReference>
<dbReference type="CDD" id="cd02958">
    <property type="entry name" value="UAS"/>
    <property type="match status" value="1"/>
</dbReference>
<dbReference type="AlphaFoldDB" id="A0A438I4Q9"/>
<dbReference type="EMBL" id="QGNW01000143">
    <property type="protein sequence ID" value="RVW91689.1"/>
    <property type="molecule type" value="Genomic_DNA"/>
</dbReference>
<dbReference type="InterPro" id="IPR049483">
    <property type="entry name" value="FAF1_2-like_UAS"/>
</dbReference>
<protein>
    <submittedName>
        <fullName evidence="2">Plant UBX domain-containing protein 10</fullName>
    </submittedName>
</protein>
<gene>
    <name evidence="2" type="primary">PUX10_5</name>
    <name evidence="2" type="ORF">CK203_024232</name>
</gene>
<comment type="caution">
    <text evidence="2">The sequence shown here is derived from an EMBL/GenBank/DDBJ whole genome shotgun (WGS) entry which is preliminary data.</text>
</comment>
<dbReference type="Pfam" id="PF14555">
    <property type="entry name" value="UBA_4"/>
    <property type="match status" value="1"/>
</dbReference>
<dbReference type="Gene3D" id="1.10.8.10">
    <property type="entry name" value="DNA helicase RuvA subunit, C-terminal domain"/>
    <property type="match status" value="1"/>
</dbReference>
<evidence type="ECO:0000313" key="2">
    <source>
        <dbReference type="EMBL" id="RVW91689.1"/>
    </source>
</evidence>
<name>A0A438I4Q9_VITVI</name>
<organism evidence="2 3">
    <name type="scientific">Vitis vinifera</name>
    <name type="common">Grape</name>
    <dbReference type="NCBI Taxonomy" id="29760"/>
    <lineage>
        <taxon>Eukaryota</taxon>
        <taxon>Viridiplantae</taxon>
        <taxon>Streptophyta</taxon>
        <taxon>Embryophyta</taxon>
        <taxon>Tracheophyta</taxon>
        <taxon>Spermatophyta</taxon>
        <taxon>Magnoliopsida</taxon>
        <taxon>eudicotyledons</taxon>
        <taxon>Gunneridae</taxon>
        <taxon>Pentapetalae</taxon>
        <taxon>rosids</taxon>
        <taxon>Vitales</taxon>
        <taxon>Vitaceae</taxon>
        <taxon>Viteae</taxon>
        <taxon>Vitis</taxon>
    </lineage>
</organism>